<dbReference type="InterPro" id="IPR005122">
    <property type="entry name" value="Uracil-DNA_glycosylase-like"/>
</dbReference>
<comment type="function">
    <text evidence="2 9 11">Excises uracil residues from the DNA which can arise as a result of misincorporation of dUMP residues by DNA polymerase or due to deamination of cytosine.</text>
</comment>
<evidence type="ECO:0000256" key="3">
    <source>
        <dbReference type="ARBA" id="ARBA00008184"/>
    </source>
</evidence>
<evidence type="ECO:0000313" key="14">
    <source>
        <dbReference type="Proteomes" id="UP000219494"/>
    </source>
</evidence>
<dbReference type="HAMAP" id="MF_00148">
    <property type="entry name" value="UDG"/>
    <property type="match status" value="1"/>
</dbReference>
<keyword evidence="8 9" id="KW-0234">DNA repair</keyword>
<evidence type="ECO:0000256" key="4">
    <source>
        <dbReference type="ARBA" id="ARBA00012030"/>
    </source>
</evidence>
<dbReference type="EC" id="3.2.2.27" evidence="4 9"/>
<dbReference type="InterPro" id="IPR002043">
    <property type="entry name" value="UDG_fam1"/>
</dbReference>
<sequence length="242" mass="25037">MTAQPLCHSQSGVAITLPPAWRTLGDDPRVAAALTAAEGFAAAEEAAGHPVYPPVAARLHALALTAPEQARVVILGQDPYHGPGQAHGLAFSVPAGIKPPPSLRNIFAELASDLGVPAPGHGRLDAWARQGVLLLNATLSVRGGAAGSHAGRGWEVVTDAVIRTVSDGVAPVAFILWGNHAAKKAVLIDGARHLVLTSAHPSPLSARRGFLGSRPFSRVNAWLAANGRGQIDWTLPEVADVQ</sequence>
<dbReference type="NCBIfam" id="NF003589">
    <property type="entry name" value="PRK05254.1-2"/>
    <property type="match status" value="1"/>
</dbReference>
<dbReference type="PANTHER" id="PTHR11264">
    <property type="entry name" value="URACIL-DNA GLYCOSYLASE"/>
    <property type="match status" value="1"/>
</dbReference>
<evidence type="ECO:0000256" key="5">
    <source>
        <dbReference type="ARBA" id="ARBA00018429"/>
    </source>
</evidence>
<evidence type="ECO:0000256" key="7">
    <source>
        <dbReference type="ARBA" id="ARBA00022801"/>
    </source>
</evidence>
<keyword evidence="14" id="KW-1185">Reference proteome</keyword>
<name>A0A285QFA2_9SPHN</name>
<dbReference type="SMART" id="SM00987">
    <property type="entry name" value="UreE_C"/>
    <property type="match status" value="1"/>
</dbReference>
<protein>
    <recommendedName>
        <fullName evidence="5 9">Uracil-DNA glycosylase</fullName>
        <shortName evidence="9">UDG</shortName>
        <ecNumber evidence="4 9">3.2.2.27</ecNumber>
    </recommendedName>
</protein>
<evidence type="ECO:0000256" key="6">
    <source>
        <dbReference type="ARBA" id="ARBA00022763"/>
    </source>
</evidence>
<dbReference type="NCBIfam" id="NF003592">
    <property type="entry name" value="PRK05254.1-5"/>
    <property type="match status" value="1"/>
</dbReference>
<dbReference type="SMART" id="SM00986">
    <property type="entry name" value="UDG"/>
    <property type="match status" value="1"/>
</dbReference>
<reference evidence="13 14" key="1">
    <citation type="submission" date="2017-07" db="EMBL/GenBank/DDBJ databases">
        <authorList>
            <person name="Sun Z.S."/>
            <person name="Albrecht U."/>
            <person name="Echele G."/>
            <person name="Lee C.C."/>
        </authorList>
    </citation>
    <scope>NUCLEOTIDE SEQUENCE [LARGE SCALE GENOMIC DNA]</scope>
    <source>
        <strain evidence="13 14">CGMCC 1.12672</strain>
    </source>
</reference>
<evidence type="ECO:0000256" key="11">
    <source>
        <dbReference type="RuleBase" id="RU003780"/>
    </source>
</evidence>
<dbReference type="Proteomes" id="UP000219494">
    <property type="component" value="Unassembled WGS sequence"/>
</dbReference>
<dbReference type="CDD" id="cd10027">
    <property type="entry name" value="UDG-F1-like"/>
    <property type="match status" value="1"/>
</dbReference>
<accession>A0A285QFA2</accession>
<feature type="active site" description="Proton acceptor" evidence="9 10">
    <location>
        <position position="78"/>
    </location>
</feature>
<dbReference type="EMBL" id="OBMI01000001">
    <property type="protein sequence ID" value="SOB80526.1"/>
    <property type="molecule type" value="Genomic_DNA"/>
</dbReference>
<gene>
    <name evidence="9" type="primary">ung</name>
    <name evidence="13" type="ORF">SAMN06297144_1105</name>
</gene>
<dbReference type="PANTHER" id="PTHR11264:SF0">
    <property type="entry name" value="URACIL-DNA GLYCOSYLASE"/>
    <property type="match status" value="1"/>
</dbReference>
<evidence type="ECO:0000256" key="8">
    <source>
        <dbReference type="ARBA" id="ARBA00023204"/>
    </source>
</evidence>
<keyword evidence="9" id="KW-0963">Cytoplasm</keyword>
<dbReference type="PROSITE" id="PS00130">
    <property type="entry name" value="U_DNA_GLYCOSYLASE"/>
    <property type="match status" value="1"/>
</dbReference>
<dbReference type="GO" id="GO:0005737">
    <property type="term" value="C:cytoplasm"/>
    <property type="evidence" value="ECO:0007669"/>
    <property type="project" value="UniProtKB-SubCell"/>
</dbReference>
<dbReference type="InterPro" id="IPR036895">
    <property type="entry name" value="Uracil-DNA_glycosylase-like_sf"/>
</dbReference>
<comment type="subcellular location">
    <subcellularLocation>
        <location evidence="9">Cytoplasm</location>
    </subcellularLocation>
</comment>
<evidence type="ECO:0000256" key="2">
    <source>
        <dbReference type="ARBA" id="ARBA00002631"/>
    </source>
</evidence>
<dbReference type="NCBIfam" id="TIGR00628">
    <property type="entry name" value="ung"/>
    <property type="match status" value="1"/>
</dbReference>
<proteinExistence type="inferred from homology"/>
<dbReference type="InterPro" id="IPR018085">
    <property type="entry name" value="Ura-DNA_Glyclase_AS"/>
</dbReference>
<feature type="domain" description="Uracil-DNA glycosylase-like" evidence="12">
    <location>
        <begin position="63"/>
        <end position="223"/>
    </location>
</feature>
<dbReference type="AlphaFoldDB" id="A0A285QFA2"/>
<dbReference type="NCBIfam" id="NF003591">
    <property type="entry name" value="PRK05254.1-4"/>
    <property type="match status" value="1"/>
</dbReference>
<evidence type="ECO:0000256" key="1">
    <source>
        <dbReference type="ARBA" id="ARBA00001400"/>
    </source>
</evidence>
<comment type="catalytic activity">
    <reaction evidence="1 9 11">
        <text>Hydrolyzes single-stranded DNA or mismatched double-stranded DNA and polynucleotides, releasing free uracil.</text>
        <dbReference type="EC" id="3.2.2.27"/>
    </reaction>
</comment>
<evidence type="ECO:0000256" key="10">
    <source>
        <dbReference type="PROSITE-ProRule" id="PRU10072"/>
    </source>
</evidence>
<keyword evidence="6 9" id="KW-0227">DNA damage</keyword>
<dbReference type="GO" id="GO:0097510">
    <property type="term" value="P:base-excision repair, AP site formation via deaminated base removal"/>
    <property type="evidence" value="ECO:0007669"/>
    <property type="project" value="TreeGrafter"/>
</dbReference>
<dbReference type="NCBIfam" id="NF003588">
    <property type="entry name" value="PRK05254.1-1"/>
    <property type="match status" value="1"/>
</dbReference>
<evidence type="ECO:0000256" key="9">
    <source>
        <dbReference type="HAMAP-Rule" id="MF_00148"/>
    </source>
</evidence>
<organism evidence="13 14">
    <name type="scientific">Sphingomonas guangdongensis</name>
    <dbReference type="NCBI Taxonomy" id="1141890"/>
    <lineage>
        <taxon>Bacteria</taxon>
        <taxon>Pseudomonadati</taxon>
        <taxon>Pseudomonadota</taxon>
        <taxon>Alphaproteobacteria</taxon>
        <taxon>Sphingomonadales</taxon>
        <taxon>Sphingomonadaceae</taxon>
        <taxon>Sphingomonas</taxon>
    </lineage>
</organism>
<dbReference type="Gene3D" id="3.40.470.10">
    <property type="entry name" value="Uracil-DNA glycosylase-like domain"/>
    <property type="match status" value="1"/>
</dbReference>
<dbReference type="SUPFAM" id="SSF52141">
    <property type="entry name" value="Uracil-DNA glycosylase-like"/>
    <property type="match status" value="1"/>
</dbReference>
<evidence type="ECO:0000259" key="12">
    <source>
        <dbReference type="SMART" id="SM00986"/>
    </source>
</evidence>
<comment type="similarity">
    <text evidence="3 9 11">Belongs to the uracil-DNA glycosylase (UDG) superfamily. UNG family.</text>
</comment>
<dbReference type="Pfam" id="PF03167">
    <property type="entry name" value="UDG"/>
    <property type="match status" value="1"/>
</dbReference>
<dbReference type="GO" id="GO:0004844">
    <property type="term" value="F:uracil DNA N-glycosylase activity"/>
    <property type="evidence" value="ECO:0007669"/>
    <property type="project" value="UniProtKB-UniRule"/>
</dbReference>
<evidence type="ECO:0000313" key="13">
    <source>
        <dbReference type="EMBL" id="SOB80526.1"/>
    </source>
</evidence>
<keyword evidence="7 9" id="KW-0378">Hydrolase</keyword>